<comment type="caution">
    <text evidence="8">The sequence shown here is derived from an EMBL/GenBank/DDBJ whole genome shotgun (WGS) entry which is preliminary data.</text>
</comment>
<keyword evidence="2" id="KW-0677">Repeat</keyword>
<keyword evidence="1" id="KW-0479">Metal-binding</keyword>
<keyword evidence="3 5" id="KW-0863">Zinc-finger</keyword>
<organism evidence="8 9">
    <name type="scientific">Paratrimastix pyriformis</name>
    <dbReference type="NCBI Taxonomy" id="342808"/>
    <lineage>
        <taxon>Eukaryota</taxon>
        <taxon>Metamonada</taxon>
        <taxon>Preaxostyla</taxon>
        <taxon>Paratrimastigidae</taxon>
        <taxon>Paratrimastix</taxon>
    </lineage>
</organism>
<dbReference type="Proteomes" id="UP001141327">
    <property type="component" value="Unassembled WGS sequence"/>
</dbReference>
<name>A0ABQ8UIZ9_9EUKA</name>
<evidence type="ECO:0000256" key="3">
    <source>
        <dbReference type="ARBA" id="ARBA00022771"/>
    </source>
</evidence>
<protein>
    <submittedName>
        <fullName evidence="8">AN1-type zinc finger protein 1</fullName>
    </submittedName>
</protein>
<accession>A0ABQ8UIZ9</accession>
<dbReference type="PROSITE" id="PS51039">
    <property type="entry name" value="ZF_AN1"/>
    <property type="match status" value="1"/>
</dbReference>
<dbReference type="Pfam" id="PF25403">
    <property type="entry name" value="zf-C2H2_ZFAND2"/>
    <property type="match status" value="1"/>
</dbReference>
<evidence type="ECO:0000256" key="4">
    <source>
        <dbReference type="ARBA" id="ARBA00022833"/>
    </source>
</evidence>
<keyword evidence="9" id="KW-1185">Reference proteome</keyword>
<dbReference type="PANTHER" id="PTHR14677">
    <property type="entry name" value="ARSENITE INDUCUBLE RNA ASSOCIATED PROTEIN AIP-1-RELATED"/>
    <property type="match status" value="1"/>
</dbReference>
<dbReference type="Gene3D" id="4.10.1110.10">
    <property type="entry name" value="AN1-like Zinc finger"/>
    <property type="match status" value="2"/>
</dbReference>
<dbReference type="InterPro" id="IPR000058">
    <property type="entry name" value="Znf_AN1"/>
</dbReference>
<evidence type="ECO:0000256" key="2">
    <source>
        <dbReference type="ARBA" id="ARBA00022737"/>
    </source>
</evidence>
<evidence type="ECO:0000256" key="1">
    <source>
        <dbReference type="ARBA" id="ARBA00022723"/>
    </source>
</evidence>
<keyword evidence="4" id="KW-0862">Zinc</keyword>
<evidence type="ECO:0000256" key="5">
    <source>
        <dbReference type="PROSITE-ProRule" id="PRU00449"/>
    </source>
</evidence>
<evidence type="ECO:0000313" key="9">
    <source>
        <dbReference type="Proteomes" id="UP001141327"/>
    </source>
</evidence>
<feature type="domain" description="AN1-type" evidence="7">
    <location>
        <begin position="88"/>
        <end position="136"/>
    </location>
</feature>
<dbReference type="EMBL" id="JAPMOS010000029">
    <property type="protein sequence ID" value="KAJ4458406.1"/>
    <property type="molecule type" value="Genomic_DNA"/>
</dbReference>
<dbReference type="SUPFAM" id="SSF118310">
    <property type="entry name" value="AN1-like Zinc finger"/>
    <property type="match status" value="2"/>
</dbReference>
<reference evidence="8" key="1">
    <citation type="journal article" date="2022" name="bioRxiv">
        <title>Genomics of Preaxostyla Flagellates Illuminates Evolutionary Transitions and the Path Towards Mitochondrial Loss.</title>
        <authorList>
            <person name="Novak L.V.F."/>
            <person name="Treitli S.C."/>
            <person name="Pyrih J."/>
            <person name="Halakuc P."/>
            <person name="Pipaliya S.V."/>
            <person name="Vacek V."/>
            <person name="Brzon O."/>
            <person name="Soukal P."/>
            <person name="Eme L."/>
            <person name="Dacks J.B."/>
            <person name="Karnkowska A."/>
            <person name="Elias M."/>
            <person name="Hampl V."/>
        </authorList>
    </citation>
    <scope>NUCLEOTIDE SEQUENCE</scope>
    <source>
        <strain evidence="8">RCP-MX</strain>
    </source>
</reference>
<sequence length="296" mass="32402">MELINAGRVCALPECHLLDFLPFHCDRCGKDFCQRHFREHSCAIITPDRVVPVCPICQQAVLGDGDPNDVIERHITAGCPAALKSTLPLRKYPCSLSGCGREEIVEFRCLNCHRNYCIHHRHQSDHHCPAVRTPTPPHPGPSASRPCTLPSLPVPNTVSAIAAARVQAIFARLGGGTGKPATPSTAGMKTKKLRAQGNPSMEPADRVYFEITSTPSPTGPQLRYYSKSWTVGKMLDEVASLFHIRNSNHIPSAPKLGLFLEGSTDPLPTDVRLQLLQPNLLEVQPIRLAFIEPGHA</sequence>
<dbReference type="InterPro" id="IPR057357">
    <property type="entry name" value="Znf-C2H2_ZFAND2A/B"/>
</dbReference>
<dbReference type="InterPro" id="IPR057358">
    <property type="entry name" value="UBL_ZFAND1-like"/>
</dbReference>
<dbReference type="SMART" id="SM00154">
    <property type="entry name" value="ZnF_AN1"/>
    <property type="match status" value="2"/>
</dbReference>
<evidence type="ECO:0000259" key="7">
    <source>
        <dbReference type="PROSITE" id="PS51039"/>
    </source>
</evidence>
<dbReference type="Pfam" id="PF25327">
    <property type="entry name" value="UBL_ZFAND1"/>
    <property type="match status" value="1"/>
</dbReference>
<evidence type="ECO:0000313" key="8">
    <source>
        <dbReference type="EMBL" id="KAJ4458406.1"/>
    </source>
</evidence>
<dbReference type="InterPro" id="IPR035896">
    <property type="entry name" value="AN1-like_Znf"/>
</dbReference>
<dbReference type="Pfam" id="PF01428">
    <property type="entry name" value="zf-AN1"/>
    <property type="match status" value="2"/>
</dbReference>
<feature type="region of interest" description="Disordered" evidence="6">
    <location>
        <begin position="177"/>
        <end position="199"/>
    </location>
</feature>
<gene>
    <name evidence="8" type="ORF">PAPYR_5791</name>
</gene>
<evidence type="ECO:0000256" key="6">
    <source>
        <dbReference type="SAM" id="MobiDB-lite"/>
    </source>
</evidence>
<proteinExistence type="predicted"/>
<dbReference type="PANTHER" id="PTHR14677:SF40">
    <property type="entry name" value="CDC48-ASSOCIATED UBIQUITIN-LIKE_ZINC FINGER PROTEIN 1"/>
    <property type="match status" value="1"/>
</dbReference>